<comment type="pathway">
    <text evidence="2">Cell wall biogenesis; peptidoglycan biosynthesis.</text>
</comment>
<comment type="similarity">
    <text evidence="3 13">Belongs to the peptidase S11 family.</text>
</comment>
<dbReference type="Pfam" id="PF00768">
    <property type="entry name" value="Peptidase_S11"/>
    <property type="match status" value="1"/>
</dbReference>
<dbReference type="InterPro" id="IPR037167">
    <property type="entry name" value="Peptidase_S11_C_sf"/>
</dbReference>
<evidence type="ECO:0000256" key="8">
    <source>
        <dbReference type="ARBA" id="ARBA00022801"/>
    </source>
</evidence>
<keyword evidence="8 16" id="KW-0378">Hydrolase</keyword>
<comment type="function">
    <text evidence="1">Removes C-terminal D-alanyl residues from sugar-peptide cell wall precursors.</text>
</comment>
<dbReference type="Gene3D" id="3.40.710.10">
    <property type="entry name" value="DD-peptidase/beta-lactamase superfamily"/>
    <property type="match status" value="1"/>
</dbReference>
<dbReference type="PANTHER" id="PTHR21581">
    <property type="entry name" value="D-ALANYL-D-ALANINE CARBOXYPEPTIDASE"/>
    <property type="match status" value="1"/>
</dbReference>
<dbReference type="SUPFAM" id="SSF69189">
    <property type="entry name" value="Penicillin-binding protein associated domain"/>
    <property type="match status" value="1"/>
</dbReference>
<dbReference type="PANTHER" id="PTHR21581:SF6">
    <property type="entry name" value="TRAFFICKING PROTEIN PARTICLE COMPLEX SUBUNIT 12"/>
    <property type="match status" value="1"/>
</dbReference>
<dbReference type="InterPro" id="IPR018044">
    <property type="entry name" value="Peptidase_S11"/>
</dbReference>
<gene>
    <name evidence="16" type="ORF">QF118_10190</name>
</gene>
<comment type="catalytic activity">
    <reaction evidence="12">
        <text>Preferential cleavage: (Ac)2-L-Lys-D-Ala-|-D-Ala. Also transpeptidation of peptidyl-alanyl moieties that are N-acyl substituents of D-alanine.</text>
        <dbReference type="EC" id="3.4.16.4"/>
    </reaction>
</comment>
<dbReference type="InterPro" id="IPR015956">
    <property type="entry name" value="Peniciliin-bd_prot_C_sf"/>
</dbReference>
<dbReference type="Pfam" id="PF07943">
    <property type="entry name" value="PBP5_C"/>
    <property type="match status" value="1"/>
</dbReference>
<evidence type="ECO:0000256" key="4">
    <source>
        <dbReference type="ARBA" id="ARBA00012448"/>
    </source>
</evidence>
<dbReference type="InterPro" id="IPR012907">
    <property type="entry name" value="Peptidase_S11_C"/>
</dbReference>
<keyword evidence="6" id="KW-0645">Protease</keyword>
<organism evidence="16 17">
    <name type="scientific">Tropicibacter oceani</name>
    <dbReference type="NCBI Taxonomy" id="3058420"/>
    <lineage>
        <taxon>Bacteria</taxon>
        <taxon>Pseudomonadati</taxon>
        <taxon>Pseudomonadota</taxon>
        <taxon>Alphaproteobacteria</taxon>
        <taxon>Rhodobacterales</taxon>
        <taxon>Roseobacteraceae</taxon>
        <taxon>Tropicibacter</taxon>
    </lineage>
</organism>
<keyword evidence="7 14" id="KW-0732">Signal</keyword>
<dbReference type="GO" id="GO:0004180">
    <property type="term" value="F:carboxypeptidase activity"/>
    <property type="evidence" value="ECO:0007669"/>
    <property type="project" value="UniProtKB-KW"/>
</dbReference>
<dbReference type="PRINTS" id="PR00725">
    <property type="entry name" value="DADACBPTASE1"/>
</dbReference>
<evidence type="ECO:0000256" key="9">
    <source>
        <dbReference type="ARBA" id="ARBA00022960"/>
    </source>
</evidence>
<dbReference type="Proteomes" id="UP001241605">
    <property type="component" value="Chromosome"/>
</dbReference>
<evidence type="ECO:0000256" key="1">
    <source>
        <dbReference type="ARBA" id="ARBA00003217"/>
    </source>
</evidence>
<proteinExistence type="inferred from homology"/>
<sequence>MTALPRTLLASACALAIMAGQAFAFDTRAQAAFVMDQTTGTVLLAKNADEARPPASMSKLMTLYIAFEAVRDGRLRLDEELRVSQHAMDYQGSTLFLKAGERVKVEDLLRGIIVLSGNDACVVVAEALSPDGTEQGFARLMTQRAQQLGMTSSTFRNSNGWPAAGHEMSMRDLVLLARRIIEDFPEFYPMFAQDEFLFDEKESQNRYNRNPLLGLGIGADGLKTGHTQEAGYGLVGSAKQGERRVIFAITGLDSAKARAEESESIVNWAFRQFAEQTIVTKDRAIASADVWLGAQDSVGLVAKQDVTLLLPLATPGGLKAEVVYTGPVEAPVTQGQQLAELIISPDGLPETRVPLVAEKAVEAGGFVDRVMTAGRHLLARVQSQPEETM</sequence>
<evidence type="ECO:0000256" key="2">
    <source>
        <dbReference type="ARBA" id="ARBA00004752"/>
    </source>
</evidence>
<evidence type="ECO:0000256" key="13">
    <source>
        <dbReference type="RuleBase" id="RU004016"/>
    </source>
</evidence>
<keyword evidence="9" id="KW-0133">Cell shape</keyword>
<evidence type="ECO:0000256" key="14">
    <source>
        <dbReference type="SAM" id="SignalP"/>
    </source>
</evidence>
<evidence type="ECO:0000259" key="15">
    <source>
        <dbReference type="SMART" id="SM00936"/>
    </source>
</evidence>
<reference evidence="16 17" key="1">
    <citation type="submission" date="2023-05" db="EMBL/GenBank/DDBJ databases">
        <title>YMD87, complete Genome.</title>
        <authorList>
            <person name="Zhang J."/>
            <person name="Xu X."/>
        </authorList>
    </citation>
    <scope>NUCLEOTIDE SEQUENCE [LARGE SCALE GENOMIC DNA]</scope>
    <source>
        <strain evidence="16 17">YMD87</strain>
    </source>
</reference>
<keyword evidence="11" id="KW-0961">Cell wall biogenesis/degradation</keyword>
<evidence type="ECO:0000256" key="5">
    <source>
        <dbReference type="ARBA" id="ARBA00022645"/>
    </source>
</evidence>
<keyword evidence="10" id="KW-0573">Peptidoglycan synthesis</keyword>
<evidence type="ECO:0000256" key="7">
    <source>
        <dbReference type="ARBA" id="ARBA00022729"/>
    </source>
</evidence>
<keyword evidence="5 16" id="KW-0121">Carboxypeptidase</keyword>
<dbReference type="SUPFAM" id="SSF56601">
    <property type="entry name" value="beta-lactamase/transpeptidase-like"/>
    <property type="match status" value="1"/>
</dbReference>
<protein>
    <recommendedName>
        <fullName evidence="4">serine-type D-Ala-D-Ala carboxypeptidase</fullName>
        <ecNumber evidence="4">3.4.16.4</ecNumber>
    </recommendedName>
</protein>
<dbReference type="InterPro" id="IPR012338">
    <property type="entry name" value="Beta-lactam/transpept-like"/>
</dbReference>
<dbReference type="Gene3D" id="2.60.410.10">
    <property type="entry name" value="D-Ala-D-Ala carboxypeptidase, C-terminal domain"/>
    <property type="match status" value="1"/>
</dbReference>
<evidence type="ECO:0000256" key="6">
    <source>
        <dbReference type="ARBA" id="ARBA00022670"/>
    </source>
</evidence>
<evidence type="ECO:0000313" key="17">
    <source>
        <dbReference type="Proteomes" id="UP001241605"/>
    </source>
</evidence>
<dbReference type="InterPro" id="IPR001967">
    <property type="entry name" value="Peptidase_S11_N"/>
</dbReference>
<evidence type="ECO:0000256" key="3">
    <source>
        <dbReference type="ARBA" id="ARBA00007164"/>
    </source>
</evidence>
<name>A0ABY8QEV6_9RHOB</name>
<feature type="domain" description="Peptidase S11 D-Ala-D-Ala carboxypeptidase A C-terminal" evidence="15">
    <location>
        <begin position="273"/>
        <end position="363"/>
    </location>
</feature>
<dbReference type="EMBL" id="CP124616">
    <property type="protein sequence ID" value="WGW02322.1"/>
    <property type="molecule type" value="Genomic_DNA"/>
</dbReference>
<evidence type="ECO:0000256" key="12">
    <source>
        <dbReference type="ARBA" id="ARBA00034000"/>
    </source>
</evidence>
<dbReference type="RefSeq" id="WP_282298956.1">
    <property type="nucleotide sequence ID" value="NZ_CP124616.1"/>
</dbReference>
<evidence type="ECO:0000313" key="16">
    <source>
        <dbReference type="EMBL" id="WGW02322.1"/>
    </source>
</evidence>
<feature type="chain" id="PRO_5045819500" description="serine-type D-Ala-D-Ala carboxypeptidase" evidence="14">
    <location>
        <begin position="25"/>
        <end position="389"/>
    </location>
</feature>
<dbReference type="EC" id="3.4.16.4" evidence="4"/>
<feature type="signal peptide" evidence="14">
    <location>
        <begin position="1"/>
        <end position="24"/>
    </location>
</feature>
<dbReference type="SMART" id="SM00936">
    <property type="entry name" value="PBP5_C"/>
    <property type="match status" value="1"/>
</dbReference>
<accession>A0ABY8QEV6</accession>
<evidence type="ECO:0000256" key="10">
    <source>
        <dbReference type="ARBA" id="ARBA00022984"/>
    </source>
</evidence>
<keyword evidence="17" id="KW-1185">Reference proteome</keyword>
<evidence type="ECO:0000256" key="11">
    <source>
        <dbReference type="ARBA" id="ARBA00023316"/>
    </source>
</evidence>